<keyword evidence="3" id="KW-0407">Ion channel</keyword>
<dbReference type="Pfam" id="PF02714">
    <property type="entry name" value="RSN1_7TM"/>
    <property type="match status" value="1"/>
</dbReference>
<keyword evidence="1" id="KW-0106">Calcium</keyword>
<feature type="transmembrane region" description="Helical" evidence="5">
    <location>
        <begin position="246"/>
        <end position="269"/>
    </location>
</feature>
<dbReference type="PANTHER" id="PTHR35095">
    <property type="entry name" value="OS05G0143300 PROTEIN"/>
    <property type="match status" value="1"/>
</dbReference>
<feature type="transmembrane region" description="Helical" evidence="5">
    <location>
        <begin position="198"/>
        <end position="222"/>
    </location>
</feature>
<evidence type="ECO:0000256" key="5">
    <source>
        <dbReference type="SAM" id="Phobius"/>
    </source>
</evidence>
<protein>
    <recommendedName>
        <fullName evidence="10">CSC1/OSCA1-like cytosolic domain-containing protein</fullName>
    </recommendedName>
</protein>
<evidence type="ECO:0000256" key="1">
    <source>
        <dbReference type="ARBA" id="ARBA00022837"/>
    </source>
</evidence>
<accession>A0A8S9JJ37</accession>
<dbReference type="Pfam" id="PF14703">
    <property type="entry name" value="PHM7_cyt"/>
    <property type="match status" value="1"/>
</dbReference>
<evidence type="ECO:0000256" key="3">
    <source>
        <dbReference type="ARBA" id="ARBA00023303"/>
    </source>
</evidence>
<dbReference type="InterPro" id="IPR003864">
    <property type="entry name" value="CSC1/OSCA1-like_7TM"/>
</dbReference>
<keyword evidence="5" id="KW-0472">Membrane</keyword>
<evidence type="ECO:0000259" key="7">
    <source>
        <dbReference type="Pfam" id="PF14703"/>
    </source>
</evidence>
<dbReference type="GO" id="GO:0016020">
    <property type="term" value="C:membrane"/>
    <property type="evidence" value="ECO:0007669"/>
    <property type="project" value="InterPro"/>
</dbReference>
<comment type="caution">
    <text evidence="8">The sequence shown here is derived from an EMBL/GenBank/DDBJ whole genome shotgun (WGS) entry which is preliminary data.</text>
</comment>
<feature type="domain" description="CSC1/OSCA1-like 7TM region" evidence="6">
    <location>
        <begin position="196"/>
        <end position="303"/>
    </location>
</feature>
<dbReference type="Proteomes" id="UP000712281">
    <property type="component" value="Unassembled WGS sequence"/>
</dbReference>
<evidence type="ECO:0000256" key="4">
    <source>
        <dbReference type="SAM" id="MobiDB-lite"/>
    </source>
</evidence>
<dbReference type="PANTHER" id="PTHR35095:SF1">
    <property type="entry name" value="OS05G0143300 PROTEIN"/>
    <property type="match status" value="1"/>
</dbReference>
<evidence type="ECO:0000313" key="8">
    <source>
        <dbReference type="EMBL" id="KAF2581918.1"/>
    </source>
</evidence>
<evidence type="ECO:0000313" key="9">
    <source>
        <dbReference type="Proteomes" id="UP000712281"/>
    </source>
</evidence>
<proteinExistence type="predicted"/>
<dbReference type="AlphaFoldDB" id="A0A8S9JJ37"/>
<reference evidence="8" key="1">
    <citation type="submission" date="2019-12" db="EMBL/GenBank/DDBJ databases">
        <title>Genome sequencing and annotation of Brassica cretica.</title>
        <authorList>
            <person name="Studholme D.J."/>
            <person name="Sarris P.F."/>
        </authorList>
    </citation>
    <scope>NUCLEOTIDE SEQUENCE</scope>
    <source>
        <strain evidence="8">PFS-001/15</strain>
        <tissue evidence="8">Leaf</tissue>
    </source>
</reference>
<evidence type="ECO:0008006" key="10">
    <source>
        <dbReference type="Google" id="ProtNLM"/>
    </source>
</evidence>
<organism evidence="8 9">
    <name type="scientific">Brassica cretica</name>
    <name type="common">Mustard</name>
    <dbReference type="NCBI Taxonomy" id="69181"/>
    <lineage>
        <taxon>Eukaryota</taxon>
        <taxon>Viridiplantae</taxon>
        <taxon>Streptophyta</taxon>
        <taxon>Embryophyta</taxon>
        <taxon>Tracheophyta</taxon>
        <taxon>Spermatophyta</taxon>
        <taxon>Magnoliopsida</taxon>
        <taxon>eudicotyledons</taxon>
        <taxon>Gunneridae</taxon>
        <taxon>Pentapetalae</taxon>
        <taxon>rosids</taxon>
        <taxon>malvids</taxon>
        <taxon>Brassicales</taxon>
        <taxon>Brassicaceae</taxon>
        <taxon>Brassiceae</taxon>
        <taxon>Brassica</taxon>
    </lineage>
</organism>
<keyword evidence="2" id="KW-0813">Transport</keyword>
<gene>
    <name evidence="8" type="ORF">F2Q68_00002427</name>
</gene>
<evidence type="ECO:0000256" key="2">
    <source>
        <dbReference type="ARBA" id="ARBA00023065"/>
    </source>
</evidence>
<feature type="domain" description="CSC1/OSCA1-like cytosolic" evidence="7">
    <location>
        <begin position="24"/>
        <end position="185"/>
    </location>
</feature>
<dbReference type="InterPro" id="IPR027815">
    <property type="entry name" value="CSC1/OSCA1-like_cyt"/>
</dbReference>
<feature type="compositionally biased region" description="Basic residues" evidence="4">
    <location>
        <begin position="464"/>
        <end position="477"/>
    </location>
</feature>
<keyword evidence="2" id="KW-0406">Ion transport</keyword>
<sequence length="628" mass="71677">MEYKTVATMRLRHLASETRRPDQLTVLVRNVPPDPDESVNEHVEHFFCVNHPDHYLCHQVVYNANDLAKLVAQRKAMQNWVTYYENKYERKPSSRPTTKTGYGGFWGTTVDAIDFYTSKLQNLAEQEAVEREKIMNDPMAIVPAAFVSFRSRWGTAVCAQTQQCHNPTIWLTEWAPEPRDVFWDNLAIPYVELSIRRLLTTIALFFLIFCFMIPIAFVQSLANLEGIQKVLPFLKPLIEMKTVKSVIQGLLPGIALKIFLIILPTLLMTMSQIEGYTSLSYLDRRSAEKYFWFIIVNVFLGNKAPESLVLSFGIAEKYARQEKVMEFLLSRSEEFKERGFDMSMLSELMELEAMKSSSQLLPYGASSVLYLNQDLQKPVLDLVRDMMDNPEFSLKSNGHLLFSSSSNAELNDILSIASEFSLLRESTKWRQLSPRIPHFQRFDSEVLTPVTVLAPLKSPEKTRLKPSPKKQNTKRKAKERDLYKRNHLHAYESLLSLMIGNDHQNKQTTILTLQRSCGELSELLTQFSITAAGTGMAVLFSVVCSIASRRVPFCANKFFDTGLGFSLVILSWAVNRLREVIVHVNRKANKPCSSLKGDEIMNNVGRSIKEVYFRAATVLAVFALRFAC</sequence>
<keyword evidence="5" id="KW-0812">Transmembrane</keyword>
<name>A0A8S9JJ37_BRACR</name>
<dbReference type="EMBL" id="QGKW02001660">
    <property type="protein sequence ID" value="KAF2581918.1"/>
    <property type="molecule type" value="Genomic_DNA"/>
</dbReference>
<feature type="region of interest" description="Disordered" evidence="4">
    <location>
        <begin position="458"/>
        <end position="479"/>
    </location>
</feature>
<dbReference type="GO" id="GO:0034220">
    <property type="term" value="P:monoatomic ion transmembrane transport"/>
    <property type="evidence" value="ECO:0007669"/>
    <property type="project" value="UniProtKB-KW"/>
</dbReference>
<keyword evidence="5" id="KW-1133">Transmembrane helix</keyword>
<evidence type="ECO:0000259" key="6">
    <source>
        <dbReference type="Pfam" id="PF02714"/>
    </source>
</evidence>